<dbReference type="RefSeq" id="WP_067522493.1">
    <property type="nucleotide sequence ID" value="NZ_JABELX010000004.1"/>
</dbReference>
<organism evidence="2 3">
    <name type="scientific">Nocardia uniformis</name>
    <dbReference type="NCBI Taxonomy" id="53432"/>
    <lineage>
        <taxon>Bacteria</taxon>
        <taxon>Bacillati</taxon>
        <taxon>Actinomycetota</taxon>
        <taxon>Actinomycetes</taxon>
        <taxon>Mycobacteriales</taxon>
        <taxon>Nocardiaceae</taxon>
        <taxon>Nocardia</taxon>
    </lineage>
</organism>
<dbReference type="Proteomes" id="UP000586827">
    <property type="component" value="Unassembled WGS sequence"/>
</dbReference>
<dbReference type="InterPro" id="IPR054344">
    <property type="entry name" value="TY-Chap_N"/>
</dbReference>
<dbReference type="EMBL" id="JABELX010000004">
    <property type="protein sequence ID" value="NNH70686.1"/>
    <property type="molecule type" value="Genomic_DNA"/>
</dbReference>
<accession>A0A849BZU3</accession>
<evidence type="ECO:0000313" key="3">
    <source>
        <dbReference type="Proteomes" id="UP000586827"/>
    </source>
</evidence>
<sequence>MGEDRWAGLLERLPHFLEEEDTATTESGPGWSPRFVLLRDESTGRYVHFAQQGSDVEVLLPVPDDAADAEQLLTVLRAQPDDLWEPCPLPLESDASQPNPEMRALERVWRRPELARVWHTGWRRDEDLEERHRIAASVVEVLRAGLDMTPQGLRCASWSLDAPGTASYGLTADRPSARHASAVCDEWSDFEARLVWALTTLPWDSVISLSTPHPGPDPCFVQFLHSRRLHNEASGWDVAGLGAGEFEHRMSALGWTFAPQSDALIWEGPDANTGYHPRLAGIPQRTIATFREVFAVGHPQDLVFRAFRNGSRDDPDLAYLDRELGVPRDVR</sequence>
<comment type="caution">
    <text evidence="2">The sequence shown here is derived from an EMBL/GenBank/DDBJ whole genome shotgun (WGS) entry which is preliminary data.</text>
</comment>
<protein>
    <recommendedName>
        <fullName evidence="1">TY-Chap N-terminal domain-containing protein</fullName>
    </recommendedName>
</protein>
<feature type="domain" description="TY-Chap N-terminal" evidence="1">
    <location>
        <begin position="186"/>
        <end position="302"/>
    </location>
</feature>
<gene>
    <name evidence="2" type="ORF">HLB23_12560</name>
</gene>
<evidence type="ECO:0000313" key="2">
    <source>
        <dbReference type="EMBL" id="NNH70686.1"/>
    </source>
</evidence>
<evidence type="ECO:0000259" key="1">
    <source>
        <dbReference type="Pfam" id="PF22552"/>
    </source>
</evidence>
<dbReference type="Pfam" id="PF22552">
    <property type="entry name" value="TY-Chap3"/>
    <property type="match status" value="1"/>
</dbReference>
<keyword evidence="3" id="KW-1185">Reference proteome</keyword>
<dbReference type="AlphaFoldDB" id="A0A849BZU3"/>
<name>A0A849BZU3_9NOCA</name>
<reference evidence="2 3" key="1">
    <citation type="submission" date="2020-05" db="EMBL/GenBank/DDBJ databases">
        <title>MicrobeNet Type strains.</title>
        <authorList>
            <person name="Nicholson A.C."/>
        </authorList>
    </citation>
    <scope>NUCLEOTIDE SEQUENCE [LARGE SCALE GENOMIC DNA]</scope>
    <source>
        <strain evidence="2 3">JCM 3224</strain>
    </source>
</reference>
<proteinExistence type="predicted"/>